<dbReference type="PANTHER" id="PTHR43369">
    <property type="entry name" value="PHOSPHORIBOSYLGLYCINAMIDE FORMYLTRANSFERASE"/>
    <property type="match status" value="1"/>
</dbReference>
<comment type="catalytic activity">
    <reaction evidence="4">
        <text>N(1)-(5-phospho-beta-D-ribosyl)glycinamide + (6R)-10-formyltetrahydrofolate = N(2)-formyl-N(1)-(5-phospho-beta-D-ribosyl)glycinamide + (6S)-5,6,7,8-tetrahydrofolate + H(+)</text>
        <dbReference type="Rhea" id="RHEA:15053"/>
        <dbReference type="ChEBI" id="CHEBI:15378"/>
        <dbReference type="ChEBI" id="CHEBI:57453"/>
        <dbReference type="ChEBI" id="CHEBI:143788"/>
        <dbReference type="ChEBI" id="CHEBI:147286"/>
        <dbReference type="ChEBI" id="CHEBI:195366"/>
        <dbReference type="EC" id="2.1.2.2"/>
    </reaction>
</comment>
<dbReference type="Pfam" id="PF00551">
    <property type="entry name" value="Formyl_trans_N"/>
    <property type="match status" value="1"/>
</dbReference>
<dbReference type="InterPro" id="IPR036477">
    <property type="entry name" value="Formyl_transf_N_sf"/>
</dbReference>
<dbReference type="SUPFAM" id="SSF53328">
    <property type="entry name" value="Formyltransferase"/>
    <property type="match status" value="1"/>
</dbReference>
<dbReference type="GO" id="GO:0004644">
    <property type="term" value="F:phosphoribosylglycinamide formyltransferase activity"/>
    <property type="evidence" value="ECO:0007669"/>
    <property type="project" value="UniProtKB-UniRule"/>
</dbReference>
<keyword evidence="2 4" id="KW-0808">Transferase</keyword>
<dbReference type="HAMAP" id="MF_01930">
    <property type="entry name" value="PurN"/>
    <property type="match status" value="1"/>
</dbReference>
<protein>
    <recommendedName>
        <fullName evidence="4">Phosphoribosylglycinamide formyltransferase</fullName>
        <ecNumber evidence="4">2.1.2.2</ecNumber>
    </recommendedName>
    <alternativeName>
        <fullName evidence="4">5'-phosphoribosylglycinamide transformylase</fullName>
    </alternativeName>
    <alternativeName>
        <fullName evidence="4">GAR transformylase</fullName>
        <shortName evidence="4">GART</shortName>
    </alternativeName>
</protein>
<dbReference type="CDD" id="cd08645">
    <property type="entry name" value="FMT_core_GART"/>
    <property type="match status" value="1"/>
</dbReference>
<evidence type="ECO:0000256" key="3">
    <source>
        <dbReference type="ARBA" id="ARBA00022755"/>
    </source>
</evidence>
<gene>
    <name evidence="4 6" type="primary">purN</name>
    <name evidence="6" type="ORF">ACRYA_2040</name>
</gene>
<dbReference type="NCBIfam" id="TIGR00639">
    <property type="entry name" value="PurN"/>
    <property type="match status" value="1"/>
</dbReference>
<dbReference type="Proteomes" id="UP000273809">
    <property type="component" value="Chromosome"/>
</dbReference>
<accession>A0AAD0XB38</accession>
<dbReference type="InterPro" id="IPR004607">
    <property type="entry name" value="GART"/>
</dbReference>
<dbReference type="EMBL" id="CP032823">
    <property type="protein sequence ID" value="AYJ81128.1"/>
    <property type="molecule type" value="Genomic_DNA"/>
</dbReference>
<dbReference type="PANTHER" id="PTHR43369:SF2">
    <property type="entry name" value="PHOSPHORIBOSYLGLYCINAMIDE FORMYLTRANSFERASE"/>
    <property type="match status" value="1"/>
</dbReference>
<dbReference type="RefSeq" id="WP_105918198.1">
    <property type="nucleotide sequence ID" value="NZ_CP021072.1"/>
</dbReference>
<name>A0AAD0XB38_9BACT</name>
<reference evidence="6 7" key="1">
    <citation type="submission" date="2018-10" db="EMBL/GenBank/DDBJ databases">
        <title>Complete genome sequences of Arcobacter cryaerophilus strains ATCC 43158 and ATCC 49615.</title>
        <authorList>
            <person name="Miller W.G."/>
            <person name="Yee E."/>
            <person name="Bono J.L."/>
        </authorList>
    </citation>
    <scope>NUCLEOTIDE SEQUENCE [LARGE SCALE GENOMIC DNA]</scope>
    <source>
        <strain evidence="6 7">ATCC 43158</strain>
    </source>
</reference>
<comment type="similarity">
    <text evidence="4">Belongs to the GART family.</text>
</comment>
<comment type="caution">
    <text evidence="4">Lacks conserved residue(s) required for the propagation of feature annotation.</text>
</comment>
<organism evidence="6 7">
    <name type="scientific">Aliarcobacter cryaerophilus ATCC 43158</name>
    <dbReference type="NCBI Taxonomy" id="1032070"/>
    <lineage>
        <taxon>Bacteria</taxon>
        <taxon>Pseudomonadati</taxon>
        <taxon>Campylobacterota</taxon>
        <taxon>Epsilonproteobacteria</taxon>
        <taxon>Campylobacterales</taxon>
        <taxon>Arcobacteraceae</taxon>
        <taxon>Aliarcobacter</taxon>
    </lineage>
</organism>
<feature type="active site" description="Proton donor" evidence="4">
    <location>
        <position position="112"/>
    </location>
</feature>
<evidence type="ECO:0000256" key="2">
    <source>
        <dbReference type="ARBA" id="ARBA00022679"/>
    </source>
</evidence>
<dbReference type="EC" id="2.1.2.2" evidence="4"/>
<proteinExistence type="inferred from homology"/>
<keyword evidence="3 4" id="KW-0658">Purine biosynthesis</keyword>
<feature type="domain" description="Formyl transferase N-terminal" evidence="5">
    <location>
        <begin position="6"/>
        <end position="190"/>
    </location>
</feature>
<comment type="function">
    <text evidence="4">Catalyzes the transfer of a formyl group from 10-formyltetrahydrofolate to 5-phospho-ribosyl-glycinamide (GAR), producing 5-phospho-ribosyl-N-formylglycinamide (FGAR) and tetrahydrofolate.</text>
</comment>
<evidence type="ECO:0000256" key="4">
    <source>
        <dbReference type="HAMAP-Rule" id="MF_01930"/>
    </source>
</evidence>
<dbReference type="GO" id="GO:0006189">
    <property type="term" value="P:'de novo' IMP biosynthetic process"/>
    <property type="evidence" value="ECO:0007669"/>
    <property type="project" value="UniProtKB-UniRule"/>
</dbReference>
<dbReference type="Gene3D" id="3.40.50.170">
    <property type="entry name" value="Formyl transferase, N-terminal domain"/>
    <property type="match status" value="1"/>
</dbReference>
<evidence type="ECO:0000256" key="1">
    <source>
        <dbReference type="ARBA" id="ARBA00005054"/>
    </source>
</evidence>
<evidence type="ECO:0000259" key="5">
    <source>
        <dbReference type="Pfam" id="PF00551"/>
    </source>
</evidence>
<feature type="binding site" evidence="4">
    <location>
        <position position="110"/>
    </location>
    <ligand>
        <name>(6R)-10-formyltetrahydrofolate</name>
        <dbReference type="ChEBI" id="CHEBI:195366"/>
    </ligand>
</feature>
<dbReference type="GO" id="GO:0005737">
    <property type="term" value="C:cytoplasm"/>
    <property type="evidence" value="ECO:0007669"/>
    <property type="project" value="TreeGrafter"/>
</dbReference>
<evidence type="ECO:0000313" key="7">
    <source>
        <dbReference type="Proteomes" id="UP000273809"/>
    </source>
</evidence>
<sequence length="198" mass="22105">MKKIGKKIGILASYNGSGFETIQKAIEDGILDANVCVIITNNSTAGVIEKAKKYGIDSFVINSKLFPNENLDLKIAQTLKEYGCDYIFLSGFMKKIEENLLKAFPKKIINTHPAILPSIYGGAGMYGHFVHEAVVNNCEKKSGCTIHYIDENYDEGEIILIKELELAKNETAQTLENKIKELEKIAIVEAFKKVLEER</sequence>
<dbReference type="KEGG" id="acre:ACRYA_2040"/>
<dbReference type="AlphaFoldDB" id="A0AAD0XB38"/>
<dbReference type="InterPro" id="IPR002376">
    <property type="entry name" value="Formyl_transf_N"/>
</dbReference>
<dbReference type="GeneID" id="56462253"/>
<evidence type="ECO:0000313" key="6">
    <source>
        <dbReference type="EMBL" id="AYJ81128.1"/>
    </source>
</evidence>
<comment type="pathway">
    <text evidence="1 4">Purine metabolism; IMP biosynthesis via de novo pathway; N(2)-formyl-N(1)-(5-phospho-D-ribosyl)glycinamide from N(1)-(5-phospho-D-ribosyl)glycinamide (10-formyl THF route): step 1/1.</text>
</comment>
<feature type="site" description="Raises pKa of active site His" evidence="4">
    <location>
        <position position="154"/>
    </location>
</feature>